<dbReference type="EMBL" id="NVCO01000020">
    <property type="protein sequence ID" value="PFT48672.1"/>
    <property type="molecule type" value="Genomic_DNA"/>
</dbReference>
<proteinExistence type="predicted"/>
<feature type="transmembrane region" description="Helical" evidence="1">
    <location>
        <begin position="37"/>
        <end position="60"/>
    </location>
</feature>
<feature type="transmembrane region" description="Helical" evidence="1">
    <location>
        <begin position="7"/>
        <end position="25"/>
    </location>
</feature>
<dbReference type="Pfam" id="PF13127">
    <property type="entry name" value="DUF3955"/>
    <property type="match status" value="1"/>
</dbReference>
<keyword evidence="1" id="KW-0472">Membrane</keyword>
<dbReference type="AlphaFoldDB" id="A0A9X7APY3"/>
<organism evidence="3 4">
    <name type="scientific">Bacillus thuringiensis</name>
    <dbReference type="NCBI Taxonomy" id="1428"/>
    <lineage>
        <taxon>Bacteria</taxon>
        <taxon>Bacillati</taxon>
        <taxon>Bacillota</taxon>
        <taxon>Bacilli</taxon>
        <taxon>Bacillales</taxon>
        <taxon>Bacillaceae</taxon>
        <taxon>Bacillus</taxon>
        <taxon>Bacillus cereus group</taxon>
    </lineage>
</organism>
<dbReference type="Proteomes" id="UP000226106">
    <property type="component" value="Unassembled WGS sequence"/>
</dbReference>
<keyword evidence="1" id="KW-0812">Transmembrane</keyword>
<protein>
    <submittedName>
        <fullName evidence="3">Group-specific protein</fullName>
    </submittedName>
</protein>
<reference evidence="3 4" key="1">
    <citation type="submission" date="2017-09" db="EMBL/GenBank/DDBJ databases">
        <title>Large-scale bioinformatics analysis of Bacillus genomes uncovers conserved roles of natural products in bacterial physiology.</title>
        <authorList>
            <consortium name="Agbiome Team Llc"/>
            <person name="Bleich R.M."/>
            <person name="Grubbs K.J."/>
            <person name="Santa Maria K.C."/>
            <person name="Allen S.E."/>
            <person name="Farag S."/>
            <person name="Shank E.A."/>
            <person name="Bowers A."/>
        </authorList>
    </citation>
    <scope>NUCLEOTIDE SEQUENCE [LARGE SCALE GENOMIC DNA]</scope>
    <source>
        <strain evidence="3 4">AFS065400</strain>
    </source>
</reference>
<evidence type="ECO:0000259" key="2">
    <source>
        <dbReference type="Pfam" id="PF13127"/>
    </source>
</evidence>
<evidence type="ECO:0000313" key="4">
    <source>
        <dbReference type="Proteomes" id="UP000226106"/>
    </source>
</evidence>
<evidence type="ECO:0000256" key="1">
    <source>
        <dbReference type="SAM" id="Phobius"/>
    </source>
</evidence>
<gene>
    <name evidence="3" type="ORF">COK72_07995</name>
</gene>
<name>A0A9X7APY3_BACTU</name>
<keyword evidence="1" id="KW-1133">Transmembrane helix</keyword>
<dbReference type="InterPro" id="IPR025016">
    <property type="entry name" value="DUF3955"/>
</dbReference>
<sequence length="70" mass="8124">MKKKYFFAYTSIFIGTIFLIVYKINTRIEPDGSLKEPFYLLPFGGLLIIIGFFLLLLFGINSILKKQNNK</sequence>
<accession>A0A9X7APY3</accession>
<feature type="domain" description="DUF3955" evidence="2">
    <location>
        <begin position="4"/>
        <end position="58"/>
    </location>
</feature>
<comment type="caution">
    <text evidence="3">The sequence shown here is derived from an EMBL/GenBank/DDBJ whole genome shotgun (WGS) entry which is preliminary data.</text>
</comment>
<dbReference type="RefSeq" id="WP_098640357.1">
    <property type="nucleotide sequence ID" value="NZ_NVCO01000020.1"/>
</dbReference>
<evidence type="ECO:0000313" key="3">
    <source>
        <dbReference type="EMBL" id="PFT48672.1"/>
    </source>
</evidence>